<proteinExistence type="predicted"/>
<dbReference type="PANTHER" id="PTHR42977">
    <property type="entry name" value="HYDROLASE-RELATED"/>
    <property type="match status" value="1"/>
</dbReference>
<name>A0A5N5WG90_9EURO</name>
<dbReference type="InterPro" id="IPR051340">
    <property type="entry name" value="Haloalkane_dehalogenase"/>
</dbReference>
<dbReference type="InterPro" id="IPR000639">
    <property type="entry name" value="Epox_hydrolase-like"/>
</dbReference>
<dbReference type="Pfam" id="PF00561">
    <property type="entry name" value="Abhydrolase_1"/>
    <property type="match status" value="1"/>
</dbReference>
<evidence type="ECO:0000313" key="3">
    <source>
        <dbReference type="EMBL" id="KAB8067311.1"/>
    </source>
</evidence>
<organism evidence="3 4">
    <name type="scientific">Aspergillus leporis</name>
    <dbReference type="NCBI Taxonomy" id="41062"/>
    <lineage>
        <taxon>Eukaryota</taxon>
        <taxon>Fungi</taxon>
        <taxon>Dikarya</taxon>
        <taxon>Ascomycota</taxon>
        <taxon>Pezizomycotina</taxon>
        <taxon>Eurotiomycetes</taxon>
        <taxon>Eurotiomycetidae</taxon>
        <taxon>Eurotiales</taxon>
        <taxon>Aspergillaceae</taxon>
        <taxon>Aspergillus</taxon>
        <taxon>Aspergillus subgen. Circumdati</taxon>
    </lineage>
</organism>
<accession>A0A5N5WG90</accession>
<dbReference type="AlphaFoldDB" id="A0A5N5WG90"/>
<protein>
    <submittedName>
        <fullName evidence="3">Alpha/Beta hydrolase protein</fullName>
    </submittedName>
</protein>
<dbReference type="Gene3D" id="3.40.50.1820">
    <property type="entry name" value="alpha/beta hydrolase"/>
    <property type="match status" value="1"/>
</dbReference>
<dbReference type="Proteomes" id="UP000326565">
    <property type="component" value="Unassembled WGS sequence"/>
</dbReference>
<sequence length="293" mass="32733">MSSSQTEIKRITLPQSKITIFYQEQGNESAPVILLLLGFPSSSHQYRNLIPLLATKYRVIAPDLPGFGFTEVASSLSSKYTFANLASTIAEFLDVLAISRFSVYVFDYGAPTAFRLCLQRAQAIRAIISQNGNAYEDGLGAFWDPVRTFWASGNTPENRAKLEQAMLTYAATKWQYEEGTRGPTAIAPVSNHLDYALLQRPGNADIQVDLFKDYENNVKLHPAFKEHFQKPQVPLLAIWGRNDQIFIPPGAEAFKRDLPNAEVQLIDAGHFAVESDTQLISQEILGFLERQSI</sequence>
<dbReference type="SUPFAM" id="SSF53474">
    <property type="entry name" value="alpha/beta-Hydrolases"/>
    <property type="match status" value="1"/>
</dbReference>
<dbReference type="PANTHER" id="PTHR42977:SF3">
    <property type="entry name" value="AB HYDROLASE-1 DOMAIN-CONTAINING PROTEIN"/>
    <property type="match status" value="1"/>
</dbReference>
<reference evidence="3 4" key="1">
    <citation type="submission" date="2019-04" db="EMBL/GenBank/DDBJ databases">
        <title>Friends and foes A comparative genomics study of 23 Aspergillus species from section Flavi.</title>
        <authorList>
            <consortium name="DOE Joint Genome Institute"/>
            <person name="Kjaerbolling I."/>
            <person name="Vesth T."/>
            <person name="Frisvad J.C."/>
            <person name="Nybo J.L."/>
            <person name="Theobald S."/>
            <person name="Kildgaard S."/>
            <person name="Isbrandt T."/>
            <person name="Kuo A."/>
            <person name="Sato A."/>
            <person name="Lyhne E.K."/>
            <person name="Kogle M.E."/>
            <person name="Wiebenga A."/>
            <person name="Kun R.S."/>
            <person name="Lubbers R.J."/>
            <person name="Makela M.R."/>
            <person name="Barry K."/>
            <person name="Chovatia M."/>
            <person name="Clum A."/>
            <person name="Daum C."/>
            <person name="Haridas S."/>
            <person name="He G."/>
            <person name="LaButti K."/>
            <person name="Lipzen A."/>
            <person name="Mondo S."/>
            <person name="Riley R."/>
            <person name="Salamov A."/>
            <person name="Simmons B.A."/>
            <person name="Magnuson J.K."/>
            <person name="Henrissat B."/>
            <person name="Mortensen U.H."/>
            <person name="Larsen T.O."/>
            <person name="Devries R.P."/>
            <person name="Grigoriev I.V."/>
            <person name="Machida M."/>
            <person name="Baker S.E."/>
            <person name="Andersen M.R."/>
        </authorList>
    </citation>
    <scope>NUCLEOTIDE SEQUENCE [LARGE SCALE GENOMIC DNA]</scope>
    <source>
        <strain evidence="3 4">CBS 151.66</strain>
    </source>
</reference>
<evidence type="ECO:0000256" key="1">
    <source>
        <dbReference type="ARBA" id="ARBA00022801"/>
    </source>
</evidence>
<dbReference type="EMBL" id="ML732508">
    <property type="protein sequence ID" value="KAB8067311.1"/>
    <property type="molecule type" value="Genomic_DNA"/>
</dbReference>
<feature type="domain" description="AB hydrolase-1" evidence="2">
    <location>
        <begin position="31"/>
        <end position="275"/>
    </location>
</feature>
<dbReference type="OrthoDB" id="6431331at2759"/>
<dbReference type="PRINTS" id="PR00111">
    <property type="entry name" value="ABHYDROLASE"/>
</dbReference>
<evidence type="ECO:0000313" key="4">
    <source>
        <dbReference type="Proteomes" id="UP000326565"/>
    </source>
</evidence>
<dbReference type="InterPro" id="IPR029058">
    <property type="entry name" value="AB_hydrolase_fold"/>
</dbReference>
<evidence type="ECO:0000259" key="2">
    <source>
        <dbReference type="Pfam" id="PF00561"/>
    </source>
</evidence>
<dbReference type="GO" id="GO:0004301">
    <property type="term" value="F:epoxide hydrolase activity"/>
    <property type="evidence" value="ECO:0007669"/>
    <property type="project" value="TreeGrafter"/>
</dbReference>
<dbReference type="InterPro" id="IPR000073">
    <property type="entry name" value="AB_hydrolase_1"/>
</dbReference>
<gene>
    <name evidence="3" type="ORF">BDV29DRAFT_200417</name>
</gene>
<dbReference type="PRINTS" id="PR00412">
    <property type="entry name" value="EPOXHYDRLASE"/>
</dbReference>
<keyword evidence="1 3" id="KW-0378">Hydrolase</keyword>
<keyword evidence="4" id="KW-1185">Reference proteome</keyword>